<evidence type="ECO:0000313" key="6">
    <source>
        <dbReference type="Proteomes" id="UP000005239"/>
    </source>
</evidence>
<dbReference type="InterPro" id="IPR050800">
    <property type="entry name" value="ARTD/PARP"/>
</dbReference>
<organism evidence="5 6">
    <name type="scientific">Pristionchus pacificus</name>
    <name type="common">Parasitic nematode worm</name>
    <dbReference type="NCBI Taxonomy" id="54126"/>
    <lineage>
        <taxon>Eukaryota</taxon>
        <taxon>Metazoa</taxon>
        <taxon>Ecdysozoa</taxon>
        <taxon>Nematoda</taxon>
        <taxon>Chromadorea</taxon>
        <taxon>Rhabditida</taxon>
        <taxon>Rhabditina</taxon>
        <taxon>Diplogasteromorpha</taxon>
        <taxon>Diplogasteroidea</taxon>
        <taxon>Neodiplogasteridae</taxon>
        <taxon>Pristionchus</taxon>
    </lineage>
</organism>
<keyword evidence="3" id="KW-0520">NAD</keyword>
<evidence type="ECO:0000256" key="3">
    <source>
        <dbReference type="ARBA" id="ARBA00023027"/>
    </source>
</evidence>
<evidence type="ECO:0000256" key="1">
    <source>
        <dbReference type="ARBA" id="ARBA00022676"/>
    </source>
</evidence>
<evidence type="ECO:0000256" key="2">
    <source>
        <dbReference type="ARBA" id="ARBA00022679"/>
    </source>
</evidence>
<accession>A0A2A6CH91</accession>
<sequence>FTLGIDREDIREERRLKKLIDLCQESDEPLPTHVLEALPMSSKEFRAIRRYLKIGQADRPMKLKDVFIVHHEGTEKSPELSGDNRMLLWHGSSLCNVGGIVSNGLMIRPKGVKPNGARHGHGLYFADMSAKGAQYCNHASPGDERVLFLFEVALGTVQEEKRESEEEMPLRDGFDSIKAIGHLFPDPEGGWDHPNGFRIPLGKAIVDGECARRFNE</sequence>
<dbReference type="Proteomes" id="UP000005239">
    <property type="component" value="Unassembled WGS sequence"/>
</dbReference>
<reference evidence="6" key="1">
    <citation type="journal article" date="2008" name="Nat. Genet.">
        <title>The Pristionchus pacificus genome provides a unique perspective on nematode lifestyle and parasitism.</title>
        <authorList>
            <person name="Dieterich C."/>
            <person name="Clifton S.W."/>
            <person name="Schuster L.N."/>
            <person name="Chinwalla A."/>
            <person name="Delehaunty K."/>
            <person name="Dinkelacker I."/>
            <person name="Fulton L."/>
            <person name="Fulton R."/>
            <person name="Godfrey J."/>
            <person name="Minx P."/>
            <person name="Mitreva M."/>
            <person name="Roeseler W."/>
            <person name="Tian H."/>
            <person name="Witte H."/>
            <person name="Yang S.P."/>
            <person name="Wilson R.K."/>
            <person name="Sommer R.J."/>
        </authorList>
    </citation>
    <scope>NUCLEOTIDE SEQUENCE [LARGE SCALE GENOMIC DNA]</scope>
    <source>
        <strain evidence="6">PS312</strain>
    </source>
</reference>
<dbReference type="GO" id="GO:0003950">
    <property type="term" value="F:NAD+ poly-ADP-ribosyltransferase activity"/>
    <property type="evidence" value="ECO:0007669"/>
    <property type="project" value="UniProtKB-UniRule"/>
</dbReference>
<comment type="catalytic activity">
    <reaction evidence="4">
        <text>NAD(+) + (ADP-D-ribosyl)n-acceptor = nicotinamide + (ADP-D-ribosyl)n+1-acceptor + H(+).</text>
        <dbReference type="EC" id="2.4.2.30"/>
    </reaction>
</comment>
<name>A0A2A6CH91_PRIPA</name>
<dbReference type="PROSITE" id="PS51059">
    <property type="entry name" value="PARP_CATALYTIC"/>
    <property type="match status" value="1"/>
</dbReference>
<dbReference type="InterPro" id="IPR012317">
    <property type="entry name" value="Poly(ADP-ribose)pol_cat_dom"/>
</dbReference>
<protein>
    <submittedName>
        <fullName evidence="5">Poly [ADP-ribose] polymerase</fullName>
    </submittedName>
</protein>
<evidence type="ECO:0000313" key="5">
    <source>
        <dbReference type="EnsemblMetazoa" id="PPA27980.1"/>
    </source>
</evidence>
<dbReference type="PANTHER" id="PTHR10459:SF60">
    <property type="entry name" value="POLY [ADP-RIBOSE] POLYMERASE 2"/>
    <property type="match status" value="1"/>
</dbReference>
<accession>A0A8R1UJK1</accession>
<gene>
    <name evidence="5" type="primary">WBGene00117534</name>
</gene>
<dbReference type="OrthoDB" id="429950at2759"/>
<reference evidence="5" key="2">
    <citation type="submission" date="2022-06" db="UniProtKB">
        <authorList>
            <consortium name="EnsemblMetazoa"/>
        </authorList>
    </citation>
    <scope>IDENTIFICATION</scope>
    <source>
        <strain evidence="5">PS312</strain>
    </source>
</reference>
<evidence type="ECO:0000256" key="4">
    <source>
        <dbReference type="ARBA" id="ARBA00033987"/>
    </source>
</evidence>
<keyword evidence="6" id="KW-1185">Reference proteome</keyword>
<keyword evidence="2" id="KW-0808">Transferase</keyword>
<dbReference type="Pfam" id="PF00644">
    <property type="entry name" value="PARP"/>
    <property type="match status" value="1"/>
</dbReference>
<dbReference type="PANTHER" id="PTHR10459">
    <property type="entry name" value="DNA LIGASE"/>
    <property type="match status" value="1"/>
</dbReference>
<dbReference type="Gene3D" id="3.90.228.10">
    <property type="match status" value="1"/>
</dbReference>
<dbReference type="EnsemblMetazoa" id="PPA27980.1">
    <property type="protein sequence ID" value="PPA27980.1"/>
    <property type="gene ID" value="WBGene00117534"/>
</dbReference>
<keyword evidence="1" id="KW-0328">Glycosyltransferase</keyword>
<dbReference type="AlphaFoldDB" id="A0A2A6CH91"/>
<proteinExistence type="predicted"/>
<dbReference type="SUPFAM" id="SSF56399">
    <property type="entry name" value="ADP-ribosylation"/>
    <property type="match status" value="1"/>
</dbReference>